<feature type="domain" description="Peripheral subunit-binding (PSBD)" evidence="12">
    <location>
        <begin position="170"/>
        <end position="209"/>
    </location>
</feature>
<dbReference type="GO" id="GO:0016407">
    <property type="term" value="F:acetyltransferase activity"/>
    <property type="evidence" value="ECO:0007669"/>
    <property type="project" value="TreeGrafter"/>
</dbReference>
<evidence type="ECO:0000256" key="2">
    <source>
        <dbReference type="ARBA" id="ARBA00004305"/>
    </source>
</evidence>
<dbReference type="eggNOG" id="KOG0558">
    <property type="taxonomic scope" value="Eukaryota"/>
</dbReference>
<protein>
    <recommendedName>
        <fullName evidence="9">Dihydrolipoamide acetyltransferase component of pyruvate dehydrogenase complex</fullName>
        <ecNumber evidence="9">2.3.1.-</ecNumber>
    </recommendedName>
</protein>
<dbReference type="InParanoid" id="G4T8S7"/>
<evidence type="ECO:0000313" key="14">
    <source>
        <dbReference type="Proteomes" id="UP000007148"/>
    </source>
</evidence>
<comment type="caution">
    <text evidence="13">The sequence shown here is derived from an EMBL/GenBank/DDBJ whole genome shotgun (WGS) entry which is preliminary data.</text>
</comment>
<keyword evidence="4 9" id="KW-0808">Transferase</keyword>
<evidence type="ECO:0000256" key="5">
    <source>
        <dbReference type="ARBA" id="ARBA00022823"/>
    </source>
</evidence>
<keyword evidence="8 9" id="KW-0012">Acyltransferase</keyword>
<dbReference type="CDD" id="cd06849">
    <property type="entry name" value="lipoyl_domain"/>
    <property type="match status" value="1"/>
</dbReference>
<dbReference type="InterPro" id="IPR036625">
    <property type="entry name" value="E3-bd_dom_sf"/>
</dbReference>
<dbReference type="FunFam" id="2.40.50.100:FF:000013">
    <property type="entry name" value="Dihydrolipoamide acetyltransferase component of pyruvate dehydrogenase complex"/>
    <property type="match status" value="1"/>
</dbReference>
<evidence type="ECO:0000256" key="10">
    <source>
        <dbReference type="SAM" id="MobiDB-lite"/>
    </source>
</evidence>
<keyword evidence="7" id="KW-0496">Mitochondrion</keyword>
<dbReference type="Gene3D" id="2.40.50.100">
    <property type="match status" value="1"/>
</dbReference>
<evidence type="ECO:0000256" key="8">
    <source>
        <dbReference type="ARBA" id="ARBA00023315"/>
    </source>
</evidence>
<evidence type="ECO:0000256" key="9">
    <source>
        <dbReference type="RuleBase" id="RU003423"/>
    </source>
</evidence>
<dbReference type="EC" id="2.3.1.-" evidence="9"/>
<dbReference type="InterPro" id="IPR011053">
    <property type="entry name" value="Single_hybrid_motif"/>
</dbReference>
<feature type="region of interest" description="Disordered" evidence="10">
    <location>
        <begin position="116"/>
        <end position="164"/>
    </location>
</feature>
<dbReference type="GO" id="GO:0045333">
    <property type="term" value="P:cellular respiration"/>
    <property type="evidence" value="ECO:0007669"/>
    <property type="project" value="UniProtKB-ARBA"/>
</dbReference>
<dbReference type="PROSITE" id="PS50968">
    <property type="entry name" value="BIOTINYL_LIPOYL"/>
    <property type="match status" value="1"/>
</dbReference>
<dbReference type="OrthoDB" id="15567at2759"/>
<dbReference type="InterPro" id="IPR004167">
    <property type="entry name" value="PSBD"/>
</dbReference>
<dbReference type="InterPro" id="IPR000089">
    <property type="entry name" value="Biotin_lipoyl"/>
</dbReference>
<dbReference type="AlphaFoldDB" id="G4T8S7"/>
<dbReference type="SUPFAM" id="SSF51230">
    <property type="entry name" value="Single hybrid motif"/>
    <property type="match status" value="1"/>
</dbReference>
<keyword evidence="6" id="KW-0809">Transit peptide</keyword>
<dbReference type="Gene3D" id="3.30.559.10">
    <property type="entry name" value="Chloramphenicol acetyltransferase-like domain"/>
    <property type="match status" value="1"/>
</dbReference>
<evidence type="ECO:0000259" key="12">
    <source>
        <dbReference type="PROSITE" id="PS51826"/>
    </source>
</evidence>
<comment type="subcellular location">
    <subcellularLocation>
        <location evidence="2">Mitochondrion matrix</location>
    </subcellularLocation>
</comment>
<dbReference type="GO" id="GO:0005759">
    <property type="term" value="C:mitochondrial matrix"/>
    <property type="evidence" value="ECO:0007669"/>
    <property type="project" value="UniProtKB-SubCell"/>
</dbReference>
<dbReference type="InterPro" id="IPR023213">
    <property type="entry name" value="CAT-like_dom_sf"/>
</dbReference>
<dbReference type="GO" id="GO:0031405">
    <property type="term" value="F:lipoic acid binding"/>
    <property type="evidence" value="ECO:0007669"/>
    <property type="project" value="TreeGrafter"/>
</dbReference>
<evidence type="ECO:0000256" key="1">
    <source>
        <dbReference type="ARBA" id="ARBA00001938"/>
    </source>
</evidence>
<dbReference type="STRING" id="1109443.G4T8S7"/>
<keyword evidence="14" id="KW-1185">Reference proteome</keyword>
<reference evidence="13 14" key="1">
    <citation type="journal article" date="2011" name="PLoS Pathog.">
        <title>Endophytic Life Strategies Decoded by Genome and Transcriptome Analyses of the Mutualistic Root Symbiont Piriformospora indica.</title>
        <authorList>
            <person name="Zuccaro A."/>
            <person name="Lahrmann U."/>
            <person name="Guldener U."/>
            <person name="Langen G."/>
            <person name="Pfiffi S."/>
            <person name="Biedenkopf D."/>
            <person name="Wong P."/>
            <person name="Samans B."/>
            <person name="Grimm C."/>
            <person name="Basiewicz M."/>
            <person name="Murat C."/>
            <person name="Martin F."/>
            <person name="Kogel K.H."/>
        </authorList>
    </citation>
    <scope>NUCLEOTIDE SEQUENCE [LARGE SCALE GENOMIC DNA]</scope>
    <source>
        <strain evidence="13 14">DSM 11827</strain>
    </source>
</reference>
<evidence type="ECO:0000256" key="4">
    <source>
        <dbReference type="ARBA" id="ARBA00022679"/>
    </source>
</evidence>
<dbReference type="InterPro" id="IPR001078">
    <property type="entry name" value="2-oxoacid_DH_actylTfrase"/>
</dbReference>
<organism evidence="13 14">
    <name type="scientific">Serendipita indica (strain DSM 11827)</name>
    <name type="common">Root endophyte fungus</name>
    <name type="synonym">Piriformospora indica</name>
    <dbReference type="NCBI Taxonomy" id="1109443"/>
    <lineage>
        <taxon>Eukaryota</taxon>
        <taxon>Fungi</taxon>
        <taxon>Dikarya</taxon>
        <taxon>Basidiomycota</taxon>
        <taxon>Agaricomycotina</taxon>
        <taxon>Agaricomycetes</taxon>
        <taxon>Sebacinales</taxon>
        <taxon>Serendipitaceae</taxon>
        <taxon>Serendipita</taxon>
    </lineage>
</organism>
<name>G4T8S7_SERID</name>
<sequence>MLARISPRHLLTRRPLSCNIVLPYVRFASRKTIRPFLLADIGEGITECEVLKWSVQPSSSVQTFDPLCEVQSDKASVEITSPFDGVIKEILVKEGEIAKVGAELCLIEVTEEGAEAEEQSVAAVPKQTTSARVSVESETFKPPLVPSASPRKRHPLDPSNEELSSPTAALALPSVRHFARQNGISDLSVLAPGSGTGGRIEKADVEAYLARKSQPRDTTTSAASGVRLEDTHVELGRTRYAMWKSMTKSLEIPHFGYSSTLDLTALNALLPSMNSYIPPQFNPPPTGGHPPAISPQGIWGSSPPLPAPAVDPNTQYHRLTILPLLLKALSRAMQEWPIFRSSLNPMSKPDDRPSVTIRSQSDIAVAVSTTSGLYTPVLQSVETKTPYEIMGELRRFQALGRKTPAGFTPKELPKRGATISVSNVGAIGKGEWAAPLLVPGGGVAIVAIGRAKWVERDGHKRLEVGVSWSADHRIVEGAEMAAFVESWRSWVEEPARLIGDGR</sequence>
<gene>
    <name evidence="13" type="ORF">PIIN_01546</name>
</gene>
<evidence type="ECO:0000313" key="13">
    <source>
        <dbReference type="EMBL" id="CCA67719.1"/>
    </source>
</evidence>
<dbReference type="PANTHER" id="PTHR43178">
    <property type="entry name" value="DIHYDROLIPOAMIDE ACETYLTRANSFERASE COMPONENT OF PYRUVATE DEHYDROGENASE COMPLEX"/>
    <property type="match status" value="1"/>
</dbReference>
<dbReference type="Gene3D" id="4.10.320.10">
    <property type="entry name" value="E3-binding domain"/>
    <property type="match status" value="1"/>
</dbReference>
<feature type="domain" description="Lipoyl-binding" evidence="11">
    <location>
        <begin position="33"/>
        <end position="108"/>
    </location>
</feature>
<dbReference type="Pfam" id="PF00364">
    <property type="entry name" value="Biotin_lipoyl"/>
    <property type="match status" value="1"/>
</dbReference>
<dbReference type="Proteomes" id="UP000007148">
    <property type="component" value="Unassembled WGS sequence"/>
</dbReference>
<comment type="similarity">
    <text evidence="3 9">Belongs to the 2-oxoacid dehydrogenase family.</text>
</comment>
<evidence type="ECO:0000256" key="7">
    <source>
        <dbReference type="ARBA" id="ARBA00023128"/>
    </source>
</evidence>
<dbReference type="SUPFAM" id="SSF47005">
    <property type="entry name" value="Peripheral subunit-binding domain of 2-oxo acid dehydrogenase complex"/>
    <property type="match status" value="1"/>
</dbReference>
<evidence type="ECO:0000256" key="6">
    <source>
        <dbReference type="ARBA" id="ARBA00022946"/>
    </source>
</evidence>
<dbReference type="Pfam" id="PF02817">
    <property type="entry name" value="E3_binding"/>
    <property type="match status" value="1"/>
</dbReference>
<keyword evidence="5 9" id="KW-0450">Lipoyl</keyword>
<evidence type="ECO:0000256" key="3">
    <source>
        <dbReference type="ARBA" id="ARBA00007317"/>
    </source>
</evidence>
<dbReference type="SUPFAM" id="SSF52777">
    <property type="entry name" value="CoA-dependent acyltransferases"/>
    <property type="match status" value="1"/>
</dbReference>
<evidence type="ECO:0000259" key="11">
    <source>
        <dbReference type="PROSITE" id="PS50968"/>
    </source>
</evidence>
<dbReference type="PROSITE" id="PS51826">
    <property type="entry name" value="PSBD"/>
    <property type="match status" value="1"/>
</dbReference>
<dbReference type="PANTHER" id="PTHR43178:SF5">
    <property type="entry name" value="LIPOAMIDE ACYLTRANSFERASE COMPONENT OF BRANCHED-CHAIN ALPHA-KETO ACID DEHYDROGENASE COMPLEX, MITOCHONDRIAL"/>
    <property type="match status" value="1"/>
</dbReference>
<dbReference type="HOGENOM" id="CLU_016733_10_0_1"/>
<dbReference type="OMA" id="MPFCIKA"/>
<accession>G4T8S7</accession>
<comment type="cofactor">
    <cofactor evidence="1 9">
        <name>(R)-lipoate</name>
        <dbReference type="ChEBI" id="CHEBI:83088"/>
    </cofactor>
</comment>
<dbReference type="Pfam" id="PF00198">
    <property type="entry name" value="2-oxoacid_dh"/>
    <property type="match status" value="1"/>
</dbReference>
<dbReference type="EMBL" id="CAFZ01000018">
    <property type="protein sequence ID" value="CCA67719.1"/>
    <property type="molecule type" value="Genomic_DNA"/>
</dbReference>
<proteinExistence type="inferred from homology"/>
<dbReference type="InterPro" id="IPR050743">
    <property type="entry name" value="2-oxoacid_DH_E2_comp"/>
</dbReference>